<comment type="caution">
    <text evidence="2">The sequence shown here is derived from an EMBL/GenBank/DDBJ whole genome shotgun (WGS) entry which is preliminary data.</text>
</comment>
<name>A0ABU8YYW0_9CYAN</name>
<protein>
    <submittedName>
        <fullName evidence="2">Protein kinase</fullName>
    </submittedName>
</protein>
<keyword evidence="1" id="KW-0547">Nucleotide-binding</keyword>
<dbReference type="PROSITE" id="PS00107">
    <property type="entry name" value="PROTEIN_KINASE_ATP"/>
    <property type="match status" value="1"/>
</dbReference>
<dbReference type="SUPFAM" id="SSF56112">
    <property type="entry name" value="Protein kinase-like (PK-like)"/>
    <property type="match status" value="1"/>
</dbReference>
<sequence length="66" mass="7419">MQGQTLAGRYHIINHLGGGGFGQTYLAEDKRRSGNPRCVVKQLKPQFTDPQTLEIARRLFTTETDT</sequence>
<organism evidence="2 3">
    <name type="scientific">Microcoleus anatoxicus PTRS2</name>
    <dbReference type="NCBI Taxonomy" id="2705321"/>
    <lineage>
        <taxon>Bacteria</taxon>
        <taxon>Bacillati</taxon>
        <taxon>Cyanobacteriota</taxon>
        <taxon>Cyanophyceae</taxon>
        <taxon>Oscillatoriophycideae</taxon>
        <taxon>Oscillatoriales</taxon>
        <taxon>Microcoleaceae</taxon>
        <taxon>Microcoleus</taxon>
        <taxon>Microcoleus anatoxicus</taxon>
    </lineage>
</organism>
<keyword evidence="2" id="KW-0418">Kinase</keyword>
<evidence type="ECO:0000313" key="2">
    <source>
        <dbReference type="EMBL" id="MEK0189498.1"/>
    </source>
</evidence>
<accession>A0ABU8YYW0</accession>
<dbReference type="Gene3D" id="3.30.200.20">
    <property type="entry name" value="Phosphorylase Kinase, domain 1"/>
    <property type="match status" value="1"/>
</dbReference>
<dbReference type="InterPro" id="IPR017441">
    <property type="entry name" value="Protein_kinase_ATP_BS"/>
</dbReference>
<dbReference type="EMBL" id="JBBLXS010001304">
    <property type="protein sequence ID" value="MEK0189498.1"/>
    <property type="molecule type" value="Genomic_DNA"/>
</dbReference>
<keyword evidence="2" id="KW-0808">Transferase</keyword>
<feature type="non-terminal residue" evidence="2">
    <location>
        <position position="66"/>
    </location>
</feature>
<dbReference type="InterPro" id="IPR011009">
    <property type="entry name" value="Kinase-like_dom_sf"/>
</dbReference>
<evidence type="ECO:0000313" key="3">
    <source>
        <dbReference type="Proteomes" id="UP001384579"/>
    </source>
</evidence>
<keyword evidence="1" id="KW-0067">ATP-binding</keyword>
<dbReference type="Proteomes" id="UP001384579">
    <property type="component" value="Unassembled WGS sequence"/>
</dbReference>
<feature type="binding site" evidence="1">
    <location>
        <position position="41"/>
    </location>
    <ligand>
        <name>ATP</name>
        <dbReference type="ChEBI" id="CHEBI:30616"/>
    </ligand>
</feature>
<evidence type="ECO:0000256" key="1">
    <source>
        <dbReference type="PROSITE-ProRule" id="PRU10141"/>
    </source>
</evidence>
<reference evidence="2 3" key="1">
    <citation type="journal article" date="2020" name="Harmful Algae">
        <title>Molecular and morphological characterization of a novel dihydroanatoxin-a producing Microcoleus species (cyanobacteria) from the Russian River, California, USA.</title>
        <authorList>
            <person name="Conklin K.Y."/>
            <person name="Stancheva R."/>
            <person name="Otten T.G."/>
            <person name="Fadness R."/>
            <person name="Boyer G.L."/>
            <person name="Read B."/>
            <person name="Zhang X."/>
            <person name="Sheath R.G."/>
        </authorList>
    </citation>
    <scope>NUCLEOTIDE SEQUENCE [LARGE SCALE GENOMIC DNA]</scope>
    <source>
        <strain evidence="2 3">PTRS2</strain>
    </source>
</reference>
<proteinExistence type="predicted"/>
<gene>
    <name evidence="2" type="ORF">WMG39_32340</name>
</gene>
<keyword evidence="3" id="KW-1185">Reference proteome</keyword>
<dbReference type="GO" id="GO:0016301">
    <property type="term" value="F:kinase activity"/>
    <property type="evidence" value="ECO:0007669"/>
    <property type="project" value="UniProtKB-KW"/>
</dbReference>